<dbReference type="PANTHER" id="PTHR47799:SF1">
    <property type="entry name" value="OMEGA-AMIDASE YAFV"/>
    <property type="match status" value="1"/>
</dbReference>
<sequence length="259" mass="29665">MMHPLKISIVQTDIAWENKQENLRMLREKLHALRGTTEIVVLPEMFSTGFTMKSRELAEPVSGITVRILKELAADFQLALCGSFICSERSNYYNRAFFITPEGEEFYYDKRHLFRMGNEAEDFSAGNNKLIISYRGWNICLLVCYDLRFPVWSRNVNNEYDLLIYMASWPQARRLAWDTLLCARALENMCYVCGVNRIGVDGNKLIYNGGSVVFSAKGEVLASVPDGEEGIETVSLSLISLQQLRDKFPVWKDADAFRL</sequence>
<evidence type="ECO:0000313" key="7">
    <source>
        <dbReference type="EMBL" id="KAA3757577.1"/>
    </source>
</evidence>
<feature type="domain" description="CN hydrolase" evidence="6">
    <location>
        <begin position="5"/>
        <end position="238"/>
    </location>
</feature>
<dbReference type="PANTHER" id="PTHR47799">
    <property type="entry name" value="OMEGA-AMIDASE YAFV"/>
    <property type="match status" value="1"/>
</dbReference>
<keyword evidence="2 7" id="KW-0378">Hydrolase</keyword>
<evidence type="ECO:0000313" key="8">
    <source>
        <dbReference type="Proteomes" id="UP000422221"/>
    </source>
</evidence>
<dbReference type="SUPFAM" id="SSF56317">
    <property type="entry name" value="Carbon-nitrogen hydrolase"/>
    <property type="match status" value="1"/>
</dbReference>
<dbReference type="InterPro" id="IPR052737">
    <property type="entry name" value="Omega-amidase_YafV"/>
</dbReference>
<protein>
    <recommendedName>
        <fullName evidence="5">Omega-amidase YafV</fullName>
        <ecNumber evidence="3">3.5.1.3</ecNumber>
    </recommendedName>
</protein>
<proteinExistence type="inferred from homology"/>
<dbReference type="GO" id="GO:0106008">
    <property type="term" value="F:2-oxoglutaramate amidase activity"/>
    <property type="evidence" value="ECO:0007669"/>
    <property type="project" value="TreeGrafter"/>
</dbReference>
<dbReference type="Gene3D" id="3.60.110.10">
    <property type="entry name" value="Carbon-nitrogen hydrolase"/>
    <property type="match status" value="1"/>
</dbReference>
<accession>A0A7J4XCR8</accession>
<dbReference type="GO" id="GO:0050152">
    <property type="term" value="F:omega-amidase activity"/>
    <property type="evidence" value="ECO:0007669"/>
    <property type="project" value="UniProtKB-EC"/>
</dbReference>
<dbReference type="EMBL" id="VWMK01000032">
    <property type="protein sequence ID" value="KAA3757577.1"/>
    <property type="molecule type" value="Genomic_DNA"/>
</dbReference>
<evidence type="ECO:0000256" key="1">
    <source>
        <dbReference type="ARBA" id="ARBA00010613"/>
    </source>
</evidence>
<organism evidence="7 8">
    <name type="scientific">Bacteroides salyersiae</name>
    <dbReference type="NCBI Taxonomy" id="291644"/>
    <lineage>
        <taxon>Bacteria</taxon>
        <taxon>Pseudomonadati</taxon>
        <taxon>Bacteroidota</taxon>
        <taxon>Bacteroidia</taxon>
        <taxon>Bacteroidales</taxon>
        <taxon>Bacteroidaceae</taxon>
        <taxon>Bacteroides</taxon>
    </lineage>
</organism>
<evidence type="ECO:0000256" key="2">
    <source>
        <dbReference type="ARBA" id="ARBA00022801"/>
    </source>
</evidence>
<evidence type="ECO:0000256" key="4">
    <source>
        <dbReference type="ARBA" id="ARBA00052904"/>
    </source>
</evidence>
<dbReference type="InterPro" id="IPR003010">
    <property type="entry name" value="C-N_Hydrolase"/>
</dbReference>
<dbReference type="Pfam" id="PF00795">
    <property type="entry name" value="CN_hydrolase"/>
    <property type="match status" value="1"/>
</dbReference>
<comment type="caution">
    <text evidence="7">The sequence shown here is derived from an EMBL/GenBank/DDBJ whole genome shotgun (WGS) entry which is preliminary data.</text>
</comment>
<dbReference type="FunFam" id="3.60.110.10:FF:000004">
    <property type="entry name" value="Carbon-nitrogen hydrolase"/>
    <property type="match status" value="1"/>
</dbReference>
<dbReference type="AlphaFoldDB" id="A0A7J4XCR8"/>
<comment type="similarity">
    <text evidence="1">Belongs to the carbon-nitrogen hydrolase superfamily. NIT1/NIT2 family.</text>
</comment>
<dbReference type="InterPro" id="IPR036526">
    <property type="entry name" value="C-N_Hydrolase_sf"/>
</dbReference>
<dbReference type="PROSITE" id="PS50263">
    <property type="entry name" value="CN_HYDROLASE"/>
    <property type="match status" value="1"/>
</dbReference>
<dbReference type="EC" id="3.5.1.3" evidence="3"/>
<dbReference type="Proteomes" id="UP000422221">
    <property type="component" value="Unassembled WGS sequence"/>
</dbReference>
<dbReference type="CDD" id="cd07575">
    <property type="entry name" value="Xc-1258_like"/>
    <property type="match status" value="1"/>
</dbReference>
<name>A0A7J4XCR8_9BACE</name>
<evidence type="ECO:0000259" key="6">
    <source>
        <dbReference type="PROSITE" id="PS50263"/>
    </source>
</evidence>
<dbReference type="NCBIfam" id="NF007757">
    <property type="entry name" value="PRK10438.1"/>
    <property type="match status" value="1"/>
</dbReference>
<evidence type="ECO:0000256" key="5">
    <source>
        <dbReference type="ARBA" id="ARBA00072139"/>
    </source>
</evidence>
<reference evidence="7 8" key="1">
    <citation type="journal article" date="2019" name="Nat. Med.">
        <title>A library of human gut bacterial isolates paired with longitudinal multiomics data enables mechanistic microbiome research.</title>
        <authorList>
            <person name="Poyet M."/>
            <person name="Groussin M."/>
            <person name="Gibbons S.M."/>
            <person name="Avila-Pacheco J."/>
            <person name="Jiang X."/>
            <person name="Kearney S.M."/>
            <person name="Perrotta A.R."/>
            <person name="Berdy B."/>
            <person name="Zhao S."/>
            <person name="Lieberman T.D."/>
            <person name="Swanson P.K."/>
            <person name="Smith M."/>
            <person name="Roesemann S."/>
            <person name="Alexander J.E."/>
            <person name="Rich S.A."/>
            <person name="Livny J."/>
            <person name="Vlamakis H."/>
            <person name="Clish C."/>
            <person name="Bullock K."/>
            <person name="Deik A."/>
            <person name="Scott J."/>
            <person name="Pierce K.A."/>
            <person name="Xavier R.J."/>
            <person name="Alm E.J."/>
        </authorList>
    </citation>
    <scope>NUCLEOTIDE SEQUENCE [LARGE SCALE GENOMIC DNA]</scope>
    <source>
        <strain evidence="7 8">BIOML-A10</strain>
    </source>
</reference>
<gene>
    <name evidence="7" type="ORF">F3F73_21990</name>
</gene>
<evidence type="ECO:0000256" key="3">
    <source>
        <dbReference type="ARBA" id="ARBA00039118"/>
    </source>
</evidence>
<comment type="catalytic activity">
    <reaction evidence="4">
        <text>a monoamide of a dicarboxylate + H2O = a dicarboxylate + NH4(+)</text>
        <dbReference type="Rhea" id="RHEA:11716"/>
        <dbReference type="ChEBI" id="CHEBI:15377"/>
        <dbReference type="ChEBI" id="CHEBI:28938"/>
        <dbReference type="ChEBI" id="CHEBI:28965"/>
        <dbReference type="ChEBI" id="CHEBI:77450"/>
        <dbReference type="EC" id="3.5.1.3"/>
    </reaction>
</comment>